<dbReference type="EMBL" id="JAYRBN010000061">
    <property type="protein sequence ID" value="KAL2739365.1"/>
    <property type="molecule type" value="Genomic_DNA"/>
</dbReference>
<organism evidence="1 2">
    <name type="scientific">Vespula maculifrons</name>
    <name type="common">Eastern yellow jacket</name>
    <name type="synonym">Wasp</name>
    <dbReference type="NCBI Taxonomy" id="7453"/>
    <lineage>
        <taxon>Eukaryota</taxon>
        <taxon>Metazoa</taxon>
        <taxon>Ecdysozoa</taxon>
        <taxon>Arthropoda</taxon>
        <taxon>Hexapoda</taxon>
        <taxon>Insecta</taxon>
        <taxon>Pterygota</taxon>
        <taxon>Neoptera</taxon>
        <taxon>Endopterygota</taxon>
        <taxon>Hymenoptera</taxon>
        <taxon>Apocrita</taxon>
        <taxon>Aculeata</taxon>
        <taxon>Vespoidea</taxon>
        <taxon>Vespidae</taxon>
        <taxon>Vespinae</taxon>
        <taxon>Vespula</taxon>
    </lineage>
</organism>
<proteinExistence type="predicted"/>
<accession>A0ABD2C2V5</accession>
<dbReference type="AlphaFoldDB" id="A0ABD2C2V5"/>
<evidence type="ECO:0000313" key="2">
    <source>
        <dbReference type="Proteomes" id="UP001607303"/>
    </source>
</evidence>
<protein>
    <submittedName>
        <fullName evidence="1">Uncharacterized protein</fullName>
    </submittedName>
</protein>
<gene>
    <name evidence="1" type="ORF">V1477_010754</name>
</gene>
<dbReference type="Proteomes" id="UP001607303">
    <property type="component" value="Unassembled WGS sequence"/>
</dbReference>
<keyword evidence="2" id="KW-1185">Reference proteome</keyword>
<name>A0ABD2C2V5_VESMC</name>
<reference evidence="1 2" key="1">
    <citation type="journal article" date="2024" name="Ann. Entomol. Soc. Am.">
        <title>Genomic analyses of the southern and eastern yellowjacket wasps (Hymenoptera: Vespidae) reveal evolutionary signatures of social life.</title>
        <authorList>
            <person name="Catto M.A."/>
            <person name="Caine P.B."/>
            <person name="Orr S.E."/>
            <person name="Hunt B.G."/>
            <person name="Goodisman M.A.D."/>
        </authorList>
    </citation>
    <scope>NUCLEOTIDE SEQUENCE [LARGE SCALE GENOMIC DNA]</scope>
    <source>
        <strain evidence="1">232</strain>
        <tissue evidence="1">Head and thorax</tissue>
    </source>
</reference>
<sequence length="67" mass="7537">MILYANLRHNIVSKTVVNGAHMIQVSKTHASIPLHRITATLHFKQAKRDVVTSSLLSVTTCNWKNKL</sequence>
<evidence type="ECO:0000313" key="1">
    <source>
        <dbReference type="EMBL" id="KAL2739365.1"/>
    </source>
</evidence>
<comment type="caution">
    <text evidence="1">The sequence shown here is derived from an EMBL/GenBank/DDBJ whole genome shotgun (WGS) entry which is preliminary data.</text>
</comment>